<comment type="similarity">
    <text evidence="3 15 16">Belongs to the SecA family.</text>
</comment>
<dbReference type="InterPro" id="IPR036266">
    <property type="entry name" value="SecA_Wing/Scaffold_sf"/>
</dbReference>
<evidence type="ECO:0000313" key="21">
    <source>
        <dbReference type="Proteomes" id="UP000178510"/>
    </source>
</evidence>
<dbReference type="PROSITE" id="PS51196">
    <property type="entry name" value="SECA_MOTOR_DEAD"/>
    <property type="match status" value="1"/>
</dbReference>
<dbReference type="SUPFAM" id="SSF81886">
    <property type="entry name" value="Helical scaffold and wing domains of SecA"/>
    <property type="match status" value="1"/>
</dbReference>
<dbReference type="GO" id="GO:0005829">
    <property type="term" value="C:cytosol"/>
    <property type="evidence" value="ECO:0007669"/>
    <property type="project" value="TreeGrafter"/>
</dbReference>
<dbReference type="InterPro" id="IPR011115">
    <property type="entry name" value="SecA_DEAD"/>
</dbReference>
<comment type="catalytic activity">
    <reaction evidence="15">
        <text>ATP + H2O + cellular proteinSide 1 = ADP + phosphate + cellular proteinSide 2.</text>
        <dbReference type="EC" id="7.4.2.8"/>
    </reaction>
</comment>
<comment type="subunit">
    <text evidence="15">Monomer and homodimer. Part of the essential Sec protein translocation apparatus which comprises SecA, SecYEG and auxiliary proteins SecDF. Other proteins may also be involved.</text>
</comment>
<name>A0A1G2KSB9_9BACT</name>
<evidence type="ECO:0000256" key="1">
    <source>
        <dbReference type="ARBA" id="ARBA00001947"/>
    </source>
</evidence>
<comment type="cofactor">
    <cofactor evidence="1">
        <name>Zn(2+)</name>
        <dbReference type="ChEBI" id="CHEBI:29105"/>
    </cofactor>
</comment>
<evidence type="ECO:0000256" key="14">
    <source>
        <dbReference type="ARBA" id="ARBA00023136"/>
    </source>
</evidence>
<dbReference type="InterPro" id="IPR001650">
    <property type="entry name" value="Helicase_C-like"/>
</dbReference>
<dbReference type="GO" id="GO:0046872">
    <property type="term" value="F:metal ion binding"/>
    <property type="evidence" value="ECO:0007669"/>
    <property type="project" value="UniProtKB-KW"/>
</dbReference>
<dbReference type="SUPFAM" id="SSF52540">
    <property type="entry name" value="P-loop containing nucleoside triphosphate hydrolases"/>
    <property type="match status" value="2"/>
</dbReference>
<dbReference type="Pfam" id="PF07516">
    <property type="entry name" value="SecA_SW"/>
    <property type="match status" value="1"/>
</dbReference>
<sequence length="938" mass="105416">MRGGFFRILSVHYVSLMTFLSKIFGDANARYIRSLEPMIAEIGTFEKKFADLSDEALRGLTEDFKKRIAVGETLDALLAEAFAAVRVASSRALNKRHFDVQLIGGIVLHQGKIAEMKTGEGKTLVATLPLYLNSLAGRGVHLITPNDYLSRVGAGWMGPVYHVLGTTVAVIAHDFSGMYDPAFEDPHPHGDSRLNHFRPVTRHEAYAADITYGTNNELGFDYLRDNLEYDPRVLRQSRRILRRERRSPGRDSDLASERTHMFAIVDEVDSILIDEARTPLIISAPDTESGALYGTFAKLVPQLKEKDDYNVDEKFKAVTITEAGIDKVEQLLGVANIYEEKGIRFVRHLESALRAHTLFFRDRNYVVKDGAVIIVDEFTGRLMPGRRWSEGLHQAVEAKEGVMVQQESRTLATITFQNYFRMYDKLAGMTGTAQTSAEEFHKVYGLDVITIPTHRPMVRDDRGDLIFRSERGKFQAVVREVKALSQKGQPVLIGTVSIERSERLSRMLEIEGVRHSVLNAKNHEQEALIIAQAGQKGAVTVATNMAGRGVDIILGGSEPDPRDAEEVRQAGGLHVIGTERHEARRIDNQLRGRAGRQGDPGASQFFVSLEDDLMRVFGSEKIKRMMEVLGLPEDEAIENRVVSRSIESAQGKIEGLHFDSRKQVLEYDDVLSKQRVAVYRRRRDILFTSEAAWLKEHIAEMIMEEVRRIVDFHTAGDEWNLEEIAENIKAIADVAEDVGGKLRELAAGQGDNTEKRDVLAGYLTETLRHAYDAREKGMGEEVMREMARTTLLRSIDALWMDHLDEMEHLRDSVRLRAYGQRDPLVEYKNEGSRMYRELQAAIRSQVVQTVFKAGGHIHSDIPQKIEERRPDVSFGPLPVMPETSLNPILSQINASESVKKTTAPEIGRNDPCPCGSGKKYKKCGAMDTEEHQRLMGGK</sequence>
<dbReference type="EC" id="7.4.2.8" evidence="15"/>
<evidence type="ECO:0000256" key="10">
    <source>
        <dbReference type="ARBA" id="ARBA00022840"/>
    </source>
</evidence>
<dbReference type="PANTHER" id="PTHR30612:SF0">
    <property type="entry name" value="CHLOROPLAST PROTEIN-TRANSPORTING ATPASE"/>
    <property type="match status" value="1"/>
</dbReference>
<keyword evidence="9" id="KW-0862">Zinc</keyword>
<dbReference type="Proteomes" id="UP000178510">
    <property type="component" value="Unassembled WGS sequence"/>
</dbReference>
<evidence type="ECO:0000256" key="13">
    <source>
        <dbReference type="ARBA" id="ARBA00023010"/>
    </source>
</evidence>
<dbReference type="GO" id="GO:0006605">
    <property type="term" value="P:protein targeting"/>
    <property type="evidence" value="ECO:0007669"/>
    <property type="project" value="UniProtKB-UniRule"/>
</dbReference>
<dbReference type="InterPro" id="IPR000185">
    <property type="entry name" value="SecA"/>
</dbReference>
<evidence type="ECO:0000313" key="20">
    <source>
        <dbReference type="EMBL" id="OHA02337.1"/>
    </source>
</evidence>
<comment type="function">
    <text evidence="15">Part of the Sec protein translocase complex. Interacts with the SecYEG preprotein conducting channel. Has a central role in coupling the hydrolysis of ATP to the transfer of proteins into and across the cell membrane, serving as an ATP-driven molecular motor driving the stepwise translocation of polypeptide chains across the membrane.</text>
</comment>
<protein>
    <recommendedName>
        <fullName evidence="15 16">Protein translocase subunit SecA</fullName>
        <ecNumber evidence="15">7.4.2.8</ecNumber>
    </recommendedName>
</protein>
<keyword evidence="4 15" id="KW-0813">Transport</keyword>
<dbReference type="Pfam" id="PF21090">
    <property type="entry name" value="P-loop_SecA"/>
    <property type="match status" value="2"/>
</dbReference>
<dbReference type="HAMAP" id="MF_01382">
    <property type="entry name" value="SecA"/>
    <property type="match status" value="1"/>
</dbReference>
<dbReference type="Pfam" id="PF02810">
    <property type="entry name" value="SEC-C"/>
    <property type="match status" value="1"/>
</dbReference>
<reference evidence="20 21" key="1">
    <citation type="journal article" date="2016" name="Nat. Commun.">
        <title>Thousands of microbial genomes shed light on interconnected biogeochemical processes in an aquifer system.</title>
        <authorList>
            <person name="Anantharaman K."/>
            <person name="Brown C.T."/>
            <person name="Hug L.A."/>
            <person name="Sharon I."/>
            <person name="Castelle C.J."/>
            <person name="Probst A.J."/>
            <person name="Thomas B.C."/>
            <person name="Singh A."/>
            <person name="Wilkins M.J."/>
            <person name="Karaoz U."/>
            <person name="Brodie E.L."/>
            <person name="Williams K.H."/>
            <person name="Hubbard S.S."/>
            <person name="Banfield J.F."/>
        </authorList>
    </citation>
    <scope>NUCLEOTIDE SEQUENCE [LARGE SCALE GENOMIC DNA]</scope>
</reference>
<keyword evidence="7" id="KW-0479">Metal-binding</keyword>
<organism evidence="20 21">
    <name type="scientific">Candidatus Sungbacteria bacterium RIFCSPHIGHO2_02_FULL_52_23</name>
    <dbReference type="NCBI Taxonomy" id="1802274"/>
    <lineage>
        <taxon>Bacteria</taxon>
        <taxon>Candidatus Sungiibacteriota</taxon>
    </lineage>
</organism>
<dbReference type="GO" id="GO:0005886">
    <property type="term" value="C:plasma membrane"/>
    <property type="evidence" value="ECO:0007669"/>
    <property type="project" value="UniProtKB-SubCell"/>
</dbReference>
<dbReference type="Pfam" id="PF01043">
    <property type="entry name" value="SecA_PP_bind"/>
    <property type="match status" value="1"/>
</dbReference>
<dbReference type="Gene3D" id="3.40.50.300">
    <property type="entry name" value="P-loop containing nucleotide triphosphate hydrolases"/>
    <property type="match status" value="3"/>
</dbReference>
<evidence type="ECO:0000256" key="16">
    <source>
        <dbReference type="RuleBase" id="RU003874"/>
    </source>
</evidence>
<evidence type="ECO:0000256" key="12">
    <source>
        <dbReference type="ARBA" id="ARBA00022967"/>
    </source>
</evidence>
<dbReference type="GO" id="GO:0043952">
    <property type="term" value="P:protein transport by the Sec complex"/>
    <property type="evidence" value="ECO:0007669"/>
    <property type="project" value="UniProtKB-ARBA"/>
</dbReference>
<dbReference type="NCBIfam" id="TIGR00963">
    <property type="entry name" value="secA"/>
    <property type="match status" value="1"/>
</dbReference>
<keyword evidence="13 15" id="KW-0811">Translocation</keyword>
<dbReference type="InterPro" id="IPR011116">
    <property type="entry name" value="SecA_Wing/Scaffold"/>
</dbReference>
<dbReference type="STRING" id="1802274.A3J58_01850"/>
<dbReference type="GO" id="GO:0005524">
    <property type="term" value="F:ATP binding"/>
    <property type="evidence" value="ECO:0007669"/>
    <property type="project" value="UniProtKB-UniRule"/>
</dbReference>
<dbReference type="CDD" id="cd18803">
    <property type="entry name" value="SF2_C_secA"/>
    <property type="match status" value="1"/>
</dbReference>
<feature type="binding site" evidence="15">
    <location>
        <position position="101"/>
    </location>
    <ligand>
        <name>ATP</name>
        <dbReference type="ChEBI" id="CHEBI:30616"/>
    </ligand>
</feature>
<keyword evidence="12 15" id="KW-1278">Translocase</keyword>
<evidence type="ECO:0000256" key="3">
    <source>
        <dbReference type="ARBA" id="ARBA00007650"/>
    </source>
</evidence>
<dbReference type="GO" id="GO:0065002">
    <property type="term" value="P:intracellular protein transmembrane transport"/>
    <property type="evidence" value="ECO:0007669"/>
    <property type="project" value="UniProtKB-UniRule"/>
</dbReference>
<evidence type="ECO:0000256" key="15">
    <source>
        <dbReference type="HAMAP-Rule" id="MF_01382"/>
    </source>
</evidence>
<keyword evidence="10 15" id="KW-0067">ATP-binding</keyword>
<dbReference type="FunFam" id="3.40.50.300:FF:000113">
    <property type="entry name" value="Preprotein translocase subunit SecA"/>
    <property type="match status" value="1"/>
</dbReference>
<dbReference type="SMART" id="SM00957">
    <property type="entry name" value="SecA_DEAD"/>
    <property type="match status" value="1"/>
</dbReference>
<dbReference type="PROSITE" id="PS51192">
    <property type="entry name" value="HELICASE_ATP_BIND_1"/>
    <property type="match status" value="1"/>
</dbReference>
<feature type="domain" description="Helicase ATP-binding" evidence="17">
    <location>
        <begin position="103"/>
        <end position="304"/>
    </location>
</feature>
<evidence type="ECO:0000256" key="9">
    <source>
        <dbReference type="ARBA" id="ARBA00022833"/>
    </source>
</evidence>
<evidence type="ECO:0000259" key="18">
    <source>
        <dbReference type="PROSITE" id="PS51194"/>
    </source>
</evidence>
<evidence type="ECO:0000256" key="6">
    <source>
        <dbReference type="ARBA" id="ARBA00022490"/>
    </source>
</evidence>
<keyword evidence="6 15" id="KW-0963">Cytoplasm</keyword>
<proteinExistence type="inferred from homology"/>
<feature type="binding site" evidence="15">
    <location>
        <begin position="119"/>
        <end position="123"/>
    </location>
    <ligand>
        <name>ATP</name>
        <dbReference type="ChEBI" id="CHEBI:30616"/>
    </ligand>
</feature>
<evidence type="ECO:0000259" key="19">
    <source>
        <dbReference type="PROSITE" id="PS51196"/>
    </source>
</evidence>
<feature type="domain" description="Helicase C-terminal" evidence="18">
    <location>
        <begin position="473"/>
        <end position="645"/>
    </location>
</feature>
<dbReference type="InterPro" id="IPR011130">
    <property type="entry name" value="SecA_preprotein_X-link_dom"/>
</dbReference>
<dbReference type="Pfam" id="PF07517">
    <property type="entry name" value="SecA_DEAD"/>
    <property type="match status" value="1"/>
</dbReference>
<dbReference type="Gene3D" id="3.90.1440.10">
    <property type="entry name" value="SecA, preprotein cross-linking domain"/>
    <property type="match status" value="1"/>
</dbReference>
<dbReference type="InterPro" id="IPR036670">
    <property type="entry name" value="SecA_X-link_sf"/>
</dbReference>
<dbReference type="CDD" id="cd17928">
    <property type="entry name" value="DEXDc_SecA"/>
    <property type="match status" value="1"/>
</dbReference>
<accession>A0A1G2KSB9</accession>
<evidence type="ECO:0000256" key="7">
    <source>
        <dbReference type="ARBA" id="ARBA00022723"/>
    </source>
</evidence>
<dbReference type="SUPFAM" id="SSF81767">
    <property type="entry name" value="Pre-protein crosslinking domain of SecA"/>
    <property type="match status" value="1"/>
</dbReference>
<dbReference type="InterPro" id="IPR014018">
    <property type="entry name" value="SecA_motor_DEAD"/>
</dbReference>
<dbReference type="GO" id="GO:0008564">
    <property type="term" value="F:protein-exporting ATPase activity"/>
    <property type="evidence" value="ECO:0007669"/>
    <property type="project" value="UniProtKB-EC"/>
</dbReference>
<dbReference type="InterPro" id="IPR027417">
    <property type="entry name" value="P-loop_NTPase"/>
</dbReference>
<evidence type="ECO:0000256" key="8">
    <source>
        <dbReference type="ARBA" id="ARBA00022741"/>
    </source>
</evidence>
<dbReference type="PROSITE" id="PS51194">
    <property type="entry name" value="HELICASE_CTER"/>
    <property type="match status" value="1"/>
</dbReference>
<keyword evidence="11 15" id="KW-0653">Protein transport</keyword>
<gene>
    <name evidence="15" type="primary">secA</name>
    <name evidence="20" type="ORF">A3J58_01850</name>
</gene>
<dbReference type="PANTHER" id="PTHR30612">
    <property type="entry name" value="SECA INNER MEMBRANE COMPONENT OF SEC PROTEIN SECRETION SYSTEM"/>
    <property type="match status" value="1"/>
</dbReference>
<keyword evidence="5 15" id="KW-1003">Cell membrane</keyword>
<dbReference type="GO" id="GO:0017038">
    <property type="term" value="P:protein import"/>
    <property type="evidence" value="ECO:0007669"/>
    <property type="project" value="InterPro"/>
</dbReference>
<keyword evidence="14 15" id="KW-0472">Membrane</keyword>
<evidence type="ECO:0000256" key="11">
    <source>
        <dbReference type="ARBA" id="ARBA00022927"/>
    </source>
</evidence>
<dbReference type="FunFam" id="3.90.1440.10:FF:000002">
    <property type="entry name" value="Protein translocase subunit SecA"/>
    <property type="match status" value="1"/>
</dbReference>
<evidence type="ECO:0000256" key="5">
    <source>
        <dbReference type="ARBA" id="ARBA00022475"/>
    </source>
</evidence>
<keyword evidence="8 15" id="KW-0547">Nucleotide-binding</keyword>
<dbReference type="GO" id="GO:0031522">
    <property type="term" value="C:cell envelope Sec protein transport complex"/>
    <property type="evidence" value="ECO:0007669"/>
    <property type="project" value="TreeGrafter"/>
</dbReference>
<dbReference type="EMBL" id="MHQM01000050">
    <property type="protein sequence ID" value="OHA02337.1"/>
    <property type="molecule type" value="Genomic_DNA"/>
</dbReference>
<evidence type="ECO:0000259" key="17">
    <source>
        <dbReference type="PROSITE" id="PS51192"/>
    </source>
</evidence>
<dbReference type="InterPro" id="IPR044722">
    <property type="entry name" value="SecA_SF2_C"/>
</dbReference>
<dbReference type="Gene3D" id="1.10.3060.10">
    <property type="entry name" value="Helical scaffold and wing domains of SecA"/>
    <property type="match status" value="1"/>
</dbReference>
<dbReference type="InterPro" id="IPR020937">
    <property type="entry name" value="SecA_CS"/>
</dbReference>
<dbReference type="PRINTS" id="PR00906">
    <property type="entry name" value="SECA"/>
</dbReference>
<dbReference type="InterPro" id="IPR014001">
    <property type="entry name" value="Helicase_ATP-bd"/>
</dbReference>
<feature type="binding site" evidence="15">
    <location>
        <position position="551"/>
    </location>
    <ligand>
        <name>ATP</name>
        <dbReference type="ChEBI" id="CHEBI:30616"/>
    </ligand>
</feature>
<dbReference type="PROSITE" id="PS01312">
    <property type="entry name" value="SECA"/>
    <property type="match status" value="1"/>
</dbReference>
<evidence type="ECO:0000256" key="2">
    <source>
        <dbReference type="ARBA" id="ARBA00004170"/>
    </source>
</evidence>
<comment type="subcellular location">
    <subcellularLocation>
        <location evidence="15">Cell membrane</location>
        <topology evidence="15">Peripheral membrane protein</topology>
        <orientation evidence="15">Cytoplasmic side</orientation>
    </subcellularLocation>
    <subcellularLocation>
        <location evidence="15">Cytoplasm</location>
    </subcellularLocation>
    <subcellularLocation>
        <location evidence="2">Membrane</location>
        <topology evidence="2">Peripheral membrane protein</topology>
    </subcellularLocation>
    <text evidence="15">Distribution is 50-50.</text>
</comment>
<feature type="domain" description="SecA family profile" evidence="19">
    <location>
        <begin position="17"/>
        <end position="638"/>
    </location>
</feature>
<dbReference type="SMART" id="SM00958">
    <property type="entry name" value="SecA_PP_bind"/>
    <property type="match status" value="1"/>
</dbReference>
<dbReference type="NCBIfam" id="NF009538">
    <property type="entry name" value="PRK12904.1"/>
    <property type="match status" value="1"/>
</dbReference>
<comment type="caution">
    <text evidence="20">The sequence shown here is derived from an EMBL/GenBank/DDBJ whole genome shotgun (WGS) entry which is preliminary data.</text>
</comment>
<dbReference type="InterPro" id="IPR004027">
    <property type="entry name" value="SEC_C_motif"/>
</dbReference>
<dbReference type="AlphaFoldDB" id="A0A1G2KSB9"/>
<evidence type="ECO:0000256" key="4">
    <source>
        <dbReference type="ARBA" id="ARBA00022448"/>
    </source>
</evidence>